<dbReference type="RefSeq" id="WP_004332349.1">
    <property type="nucleotide sequence ID" value="NZ_ACNN01000006.1"/>
</dbReference>
<evidence type="ECO:0000313" key="2">
    <source>
        <dbReference type="Proteomes" id="UP000004295"/>
    </source>
</evidence>
<gene>
    <name evidence="1" type="ORF">POREN0001_0012</name>
</gene>
<dbReference type="EMBL" id="ACNN01000006">
    <property type="protein sequence ID" value="EEN83512.1"/>
    <property type="molecule type" value="Genomic_DNA"/>
</dbReference>
<dbReference type="STRING" id="553175.POREN0001_0012"/>
<accession>C3J8I2</accession>
<comment type="caution">
    <text evidence="1">The sequence shown here is derived from an EMBL/GenBank/DDBJ whole genome shotgun (WGS) entry which is preliminary data.</text>
</comment>
<sequence>MDKKQSTTAQTTITIKGVSYPCYVTMGALLLYKRITGREMNEVTTPSLEDTMQIIYCVSKAASMAEGIEFPFADVVEFASHLTPDQVSAIRIA</sequence>
<organism evidence="1 2">
    <name type="scientific">Porphyromonas endodontalis (strain ATCC 35406 / DSM 24491 / JCM 8526 / CCUG 16442 / BCRC 14492 / NCTC 13058 / HG 370)</name>
    <name type="common">Bacteroides endodontalis</name>
    <dbReference type="NCBI Taxonomy" id="553175"/>
    <lineage>
        <taxon>Bacteria</taxon>
        <taxon>Pseudomonadati</taxon>
        <taxon>Bacteroidota</taxon>
        <taxon>Bacteroidia</taxon>
        <taxon>Bacteroidales</taxon>
        <taxon>Porphyromonadaceae</taxon>
        <taxon>Porphyromonas</taxon>
    </lineage>
</organism>
<reference evidence="1 2" key="1">
    <citation type="submission" date="2009-04" db="EMBL/GenBank/DDBJ databases">
        <authorList>
            <person name="Sebastian Y."/>
            <person name="Madupu R."/>
            <person name="Durkin A.S."/>
            <person name="Torralba M."/>
            <person name="Methe B."/>
            <person name="Sutton G.G."/>
            <person name="Strausberg R.L."/>
            <person name="Nelson K.E."/>
        </authorList>
    </citation>
    <scope>NUCLEOTIDE SEQUENCE [LARGE SCALE GENOMIC DNA]</scope>
    <source>
        <strain evidence="2">ATCC 35406 / BCRC 14492 / JCM 8526 / NCTC 13058 / HG 370</strain>
    </source>
</reference>
<dbReference type="Proteomes" id="UP000004295">
    <property type="component" value="Unassembled WGS sequence"/>
</dbReference>
<evidence type="ECO:0000313" key="1">
    <source>
        <dbReference type="EMBL" id="EEN83512.1"/>
    </source>
</evidence>
<proteinExistence type="predicted"/>
<dbReference type="GeneID" id="93364805"/>
<keyword evidence="2" id="KW-1185">Reference proteome</keyword>
<protein>
    <submittedName>
        <fullName evidence="1">Uncharacterized protein</fullName>
    </submittedName>
</protein>
<dbReference type="AlphaFoldDB" id="C3J8I2"/>
<name>C3J8I2_POREA</name>